<dbReference type="PANTHER" id="PTHR14140:SF27">
    <property type="entry name" value="OS04G0289800 PROTEIN"/>
    <property type="match status" value="1"/>
</dbReference>
<evidence type="ECO:0000256" key="1">
    <source>
        <dbReference type="PROSITE-ProRule" id="PRU00358"/>
    </source>
</evidence>
<dbReference type="GO" id="GO:0061630">
    <property type="term" value="F:ubiquitin protein ligase activity"/>
    <property type="evidence" value="ECO:0007669"/>
    <property type="project" value="TreeGrafter"/>
</dbReference>
<dbReference type="InterPro" id="IPR015947">
    <property type="entry name" value="PUA-like_sf"/>
</dbReference>
<reference evidence="3" key="1">
    <citation type="journal article" date="2014" name="Genome Announc.">
        <title>Draft Genome Sequence of the Yeast Pseudozyma antarctica Type Strain JCM10317, a Producer of the Glycolipid Biosurfactants, Mannosylerythritol Lipids.</title>
        <authorList>
            <person name="Saika A."/>
            <person name="Koike H."/>
            <person name="Hori T."/>
            <person name="Fukuoka T."/>
            <person name="Sato S."/>
            <person name="Habe H."/>
            <person name="Kitamoto D."/>
            <person name="Morita T."/>
        </authorList>
    </citation>
    <scope>NUCLEOTIDE SEQUENCE [LARGE SCALE GENOMIC DNA]</scope>
    <source>
        <strain evidence="3">JCM 10317</strain>
    </source>
</reference>
<dbReference type="AlphaFoldDB" id="A0A081CKW1"/>
<gene>
    <name evidence="2" type="ORF">PAN0_017c5534</name>
</gene>
<comment type="subcellular location">
    <subcellularLocation>
        <location evidence="1">Nucleus</location>
    </subcellularLocation>
</comment>
<proteinExistence type="predicted"/>
<dbReference type="SMART" id="SM00466">
    <property type="entry name" value="SRA"/>
    <property type="match status" value="1"/>
</dbReference>
<protein>
    <submittedName>
        <fullName evidence="2">Uhrf1 protein</fullName>
    </submittedName>
</protein>
<sequence>MVLDMLGADDDYEAQRAANIKANLELMMSLGLYQTSKQLNPTTPKPKSKPKPKPTPSSEADSSNGEEKRERPRRITRSVSRAESPQVPRWGMKRAESDQGIFARKRRLADDYDPDTFDVESDDEYAPKRRSTLNPARHHRDEGELQRRADRLGVRIHDPKTFGAIPGIPVGTLWEKRMDCSTDAVHAPTVAGISGNEVEGCWSICLSGGYEDDVDLGDTFTYTGSGGRDLKGTVNNPKNLRTAPQSSDQKWEGKNAALRKSAQTGRPVRVVRGYKAMNKYAPAEGYVYSGLYRATHAWMETGKAGFKVCKFRFQRLPNQDPLPTFDQQQEGVESALTSPEPSPSPEPEAEAEASPAPSCASVGSVGSIGSAASRSRNPLLSTPEFDRAQYIIISDSEDDEDEDDEIEVVLELTVPRNRAKEHISPRKRRSSRLPPMRKKYTR</sequence>
<dbReference type="InterPro" id="IPR003105">
    <property type="entry name" value="SRA_YDG"/>
</dbReference>
<dbReference type="HOGENOM" id="CLU_033265_1_0_1"/>
<dbReference type="GO" id="GO:0044027">
    <property type="term" value="P:negative regulation of gene expression via chromosomal CpG island methylation"/>
    <property type="evidence" value="ECO:0007669"/>
    <property type="project" value="TreeGrafter"/>
</dbReference>
<evidence type="ECO:0000313" key="2">
    <source>
        <dbReference type="EMBL" id="GAK67307.1"/>
    </source>
</evidence>
<accession>A0A081CKW1</accession>
<dbReference type="EMBL" id="DF830084">
    <property type="protein sequence ID" value="GAK67307.1"/>
    <property type="molecule type" value="Genomic_DNA"/>
</dbReference>
<organism evidence="2 3">
    <name type="scientific">Pseudozyma antarctica</name>
    <name type="common">Yeast</name>
    <name type="synonym">Candida antarctica</name>
    <dbReference type="NCBI Taxonomy" id="84753"/>
    <lineage>
        <taxon>Eukaryota</taxon>
        <taxon>Fungi</taxon>
        <taxon>Dikarya</taxon>
        <taxon>Basidiomycota</taxon>
        <taxon>Ustilaginomycotina</taxon>
        <taxon>Ustilaginomycetes</taxon>
        <taxon>Ustilaginales</taxon>
        <taxon>Ustilaginaceae</taxon>
        <taxon>Moesziomyces</taxon>
    </lineage>
</organism>
<dbReference type="PANTHER" id="PTHR14140">
    <property type="entry name" value="E3 UBIQUITIN-PROTEIN LIGASE UHRF-RELATED"/>
    <property type="match status" value="1"/>
</dbReference>
<name>A0A081CKW1_PSEA2</name>
<evidence type="ECO:0000313" key="3">
    <source>
        <dbReference type="Proteomes" id="UP000053758"/>
    </source>
</evidence>
<dbReference type="Proteomes" id="UP000053758">
    <property type="component" value="Unassembled WGS sequence"/>
</dbReference>
<dbReference type="GeneID" id="26306278"/>
<dbReference type="InterPro" id="IPR036987">
    <property type="entry name" value="SRA-YDG_sf"/>
</dbReference>
<dbReference type="FunFam" id="2.30.280.10:FF:000005">
    <property type="entry name" value="E3 ubiquitin-protein ligase UHRF1"/>
    <property type="match status" value="1"/>
</dbReference>
<dbReference type="GO" id="GO:0016567">
    <property type="term" value="P:protein ubiquitination"/>
    <property type="evidence" value="ECO:0007669"/>
    <property type="project" value="TreeGrafter"/>
</dbReference>
<dbReference type="RefSeq" id="XP_014654594.1">
    <property type="nucleotide sequence ID" value="XM_014799108.1"/>
</dbReference>
<dbReference type="GO" id="GO:0005634">
    <property type="term" value="C:nucleus"/>
    <property type="evidence" value="ECO:0007669"/>
    <property type="project" value="UniProtKB-SubCell"/>
</dbReference>
<keyword evidence="1" id="KW-0539">Nucleus</keyword>
<dbReference type="Gene3D" id="2.30.280.10">
    <property type="entry name" value="SRA-YDG"/>
    <property type="match status" value="1"/>
</dbReference>
<dbReference type="InterPro" id="IPR045134">
    <property type="entry name" value="UHRF1/2-like"/>
</dbReference>
<dbReference type="PROSITE" id="PS51015">
    <property type="entry name" value="YDG"/>
    <property type="match status" value="1"/>
</dbReference>
<dbReference type="OrthoDB" id="2270193at2759"/>
<dbReference type="SUPFAM" id="SSF88697">
    <property type="entry name" value="PUA domain-like"/>
    <property type="match status" value="1"/>
</dbReference>
<dbReference type="Pfam" id="PF02182">
    <property type="entry name" value="SAD_SRA"/>
    <property type="match status" value="1"/>
</dbReference>
<keyword evidence="3" id="KW-1185">Reference proteome</keyword>